<dbReference type="GO" id="GO:0005525">
    <property type="term" value="F:GTP binding"/>
    <property type="evidence" value="ECO:0007669"/>
    <property type="project" value="UniProtKB-UniRule"/>
</dbReference>
<name>A0A9E7HNU1_9LILI</name>
<feature type="binding site" evidence="16">
    <location>
        <position position="29"/>
    </location>
    <ligand>
        <name>Mg(2+)</name>
        <dbReference type="ChEBI" id="CHEBI:18420"/>
        <label>1</label>
        <note>catalytic</note>
    </ligand>
</feature>
<comment type="subcellular location">
    <subcellularLocation>
        <location evidence="2">Nucleus</location>
    </subcellularLocation>
</comment>
<keyword evidence="9 14" id="KW-0547">Nucleotide-binding</keyword>
<evidence type="ECO:0000256" key="11">
    <source>
        <dbReference type="ARBA" id="ARBA00023134"/>
    </source>
</evidence>
<dbReference type="GO" id="GO:0008193">
    <property type="term" value="F:tRNA guanylyltransferase activity"/>
    <property type="evidence" value="ECO:0007669"/>
    <property type="project" value="UniProtKB-UniRule"/>
</dbReference>
<dbReference type="InterPro" id="IPR025845">
    <property type="entry name" value="Thg1_C_dom"/>
</dbReference>
<evidence type="ECO:0000256" key="13">
    <source>
        <dbReference type="ARBA" id="ARBA00047281"/>
    </source>
</evidence>
<feature type="binding site" evidence="16">
    <location>
        <position position="29"/>
    </location>
    <ligand>
        <name>Mg(2+)</name>
        <dbReference type="ChEBI" id="CHEBI:18420"/>
        <label>2</label>
        <note>catalytic</note>
    </ligand>
</feature>
<keyword evidence="10 14" id="KW-0460">Magnesium</keyword>
<comment type="catalytic activity">
    <reaction evidence="13 14">
        <text>a 5'-end ribonucleotide-tRNA(His) + GTP + ATP + H2O = a 5'-end phospho-guanosine-ribonucleotide-tRNA(His) + AMP + 2 diphosphate + H(+)</text>
        <dbReference type="Rhea" id="RHEA:54564"/>
        <dbReference type="Rhea" id="RHEA-COMP:14193"/>
        <dbReference type="Rhea" id="RHEA-COMP:14917"/>
        <dbReference type="ChEBI" id="CHEBI:15377"/>
        <dbReference type="ChEBI" id="CHEBI:15378"/>
        <dbReference type="ChEBI" id="CHEBI:30616"/>
        <dbReference type="ChEBI" id="CHEBI:33019"/>
        <dbReference type="ChEBI" id="CHEBI:37565"/>
        <dbReference type="ChEBI" id="CHEBI:138282"/>
        <dbReference type="ChEBI" id="CHEBI:141847"/>
        <dbReference type="ChEBI" id="CHEBI:456215"/>
        <dbReference type="EC" id="2.7.7.79"/>
    </reaction>
</comment>
<dbReference type="AlphaFoldDB" id="A0A9E7HNU1"/>
<dbReference type="PANTHER" id="PTHR12729">
    <property type="entry name" value="TRNA(HIS) GUANYLYLTRANSFERASE-RELATED"/>
    <property type="match status" value="1"/>
</dbReference>
<keyword evidence="12" id="KW-0539">Nucleus</keyword>
<dbReference type="EC" id="2.7.7.79" evidence="4 14"/>
<evidence type="ECO:0000256" key="5">
    <source>
        <dbReference type="ARBA" id="ARBA00022679"/>
    </source>
</evidence>
<sequence>MANSKYEYVKKFETDDRLPPSSWIVVRIDGCHFHQFSAEHAFEKPNDENALNLMNSCAVSMLEQFPDIVFAYGVSDEYSFIWKETTQFYQRRASKLLSLSVSYFTSVYVMKWKEFFPHKELKGPPYFDGRVVCYPRAKIVQDYLAWRQVDCHINNQYNTCFWMLVKSGKTQREAQELLKGTQAKDKNELLFQQFNVNYDKLPQMFRKGSCVYRKKVEEVVKLDDTGNPVTRTRSKVAVEHVDIIGPKFWSDLPYILEEE</sequence>
<protein>
    <recommendedName>
        <fullName evidence="4 14">tRNA(His) guanylyltransferase</fullName>
        <ecNumber evidence="4 14">2.7.7.79</ecNumber>
    </recommendedName>
    <alternativeName>
        <fullName evidence="14">tRNA-histidine guanylyltransferase</fullName>
    </alternativeName>
</protein>
<dbReference type="Gene3D" id="3.30.70.3000">
    <property type="match status" value="1"/>
</dbReference>
<dbReference type="GO" id="GO:0005654">
    <property type="term" value="C:nucleoplasm"/>
    <property type="evidence" value="ECO:0007669"/>
    <property type="project" value="UniProtKB-ARBA"/>
</dbReference>
<evidence type="ECO:0000256" key="2">
    <source>
        <dbReference type="ARBA" id="ARBA00004123"/>
    </source>
</evidence>
<keyword evidence="7 14" id="KW-0548">Nucleotidyltransferase</keyword>
<dbReference type="InterPro" id="IPR038469">
    <property type="entry name" value="tRNAHis_GuaTrfase_Thg1_sf"/>
</dbReference>
<feature type="domain" description="tRNAHis guanylyltransferase catalytic" evidence="17">
    <location>
        <begin position="6"/>
        <end position="135"/>
    </location>
</feature>
<comment type="function">
    <text evidence="1 14">Adds a GMP to the 5'-end of tRNA(His) after transcription and RNase P cleavage.</text>
</comment>
<dbReference type="OrthoDB" id="62560at2759"/>
<dbReference type="PIRSF" id="PIRSF028980">
    <property type="entry name" value="tRNAHis_guanylyltransferase"/>
    <property type="match status" value="1"/>
</dbReference>
<dbReference type="PANTHER" id="PTHR12729:SF6">
    <property type="entry name" value="TRNA(HIS) GUANYLYLTRANSFERASE-RELATED"/>
    <property type="match status" value="1"/>
</dbReference>
<feature type="binding site" evidence="16">
    <location>
        <position position="76"/>
    </location>
    <ligand>
        <name>Mg(2+)</name>
        <dbReference type="ChEBI" id="CHEBI:18420"/>
        <label>2</label>
        <note>catalytic</note>
    </ligand>
</feature>
<dbReference type="EMBL" id="CP097510">
    <property type="protein sequence ID" value="URE36625.1"/>
    <property type="molecule type" value="Genomic_DNA"/>
</dbReference>
<dbReference type="FunFam" id="3.30.70.3000:FF:000002">
    <property type="entry name" value="tRNA(His) guanylyltransferase 1"/>
    <property type="match status" value="1"/>
</dbReference>
<feature type="binding site" evidence="15">
    <location>
        <begin position="29"/>
        <end position="34"/>
    </location>
    <ligand>
        <name>GTP</name>
        <dbReference type="ChEBI" id="CHEBI:37565"/>
    </ligand>
</feature>
<evidence type="ECO:0000256" key="7">
    <source>
        <dbReference type="ARBA" id="ARBA00022695"/>
    </source>
</evidence>
<dbReference type="Pfam" id="PF14413">
    <property type="entry name" value="Thg1C"/>
    <property type="match status" value="1"/>
</dbReference>
<organism evidence="19 20">
    <name type="scientific">Musa troglodytarum</name>
    <name type="common">fe'i banana</name>
    <dbReference type="NCBI Taxonomy" id="320322"/>
    <lineage>
        <taxon>Eukaryota</taxon>
        <taxon>Viridiplantae</taxon>
        <taxon>Streptophyta</taxon>
        <taxon>Embryophyta</taxon>
        <taxon>Tracheophyta</taxon>
        <taxon>Spermatophyta</taxon>
        <taxon>Magnoliopsida</taxon>
        <taxon>Liliopsida</taxon>
        <taxon>Zingiberales</taxon>
        <taxon>Musaceae</taxon>
        <taxon>Musa</taxon>
    </lineage>
</organism>
<feature type="binding site" evidence="16">
    <location>
        <position position="76"/>
    </location>
    <ligand>
        <name>Mg(2+)</name>
        <dbReference type="ChEBI" id="CHEBI:18420"/>
        <label>1</label>
        <note>catalytic</note>
    </ligand>
</feature>
<evidence type="ECO:0000256" key="12">
    <source>
        <dbReference type="ARBA" id="ARBA00023242"/>
    </source>
</evidence>
<proteinExistence type="inferred from homology"/>
<evidence type="ECO:0000256" key="15">
    <source>
        <dbReference type="PIRSR" id="PIRSR028980-1"/>
    </source>
</evidence>
<dbReference type="InterPro" id="IPR007537">
    <property type="entry name" value="tRNAHis_GuaTrfase_Thg1"/>
</dbReference>
<feature type="domain" description="Thg1 C-terminal" evidence="18">
    <location>
        <begin position="139"/>
        <end position="244"/>
    </location>
</feature>
<evidence type="ECO:0000256" key="1">
    <source>
        <dbReference type="ARBA" id="ARBA00002939"/>
    </source>
</evidence>
<feature type="binding site" evidence="16">
    <location>
        <position position="30"/>
    </location>
    <ligand>
        <name>Mg(2+)</name>
        <dbReference type="ChEBI" id="CHEBI:18420"/>
        <label>1</label>
        <note>catalytic</note>
    </ligand>
</feature>
<gene>
    <name evidence="19" type="ORF">MUK42_17345</name>
</gene>
<evidence type="ECO:0000313" key="20">
    <source>
        <dbReference type="Proteomes" id="UP001055439"/>
    </source>
</evidence>
<comment type="similarity">
    <text evidence="3 14">Belongs to the tRNA(His) guanylyltransferase family.</text>
</comment>
<evidence type="ECO:0000259" key="17">
    <source>
        <dbReference type="Pfam" id="PF04446"/>
    </source>
</evidence>
<reference evidence="19" key="1">
    <citation type="submission" date="2022-05" db="EMBL/GenBank/DDBJ databases">
        <title>The Musa troglodytarum L. genome provides insights into the mechanism of non-climacteric behaviour and enrichment of carotenoids.</title>
        <authorList>
            <person name="Wang J."/>
        </authorList>
    </citation>
    <scope>NUCLEOTIDE SEQUENCE</scope>
    <source>
        <tissue evidence="19">Leaf</tissue>
    </source>
</reference>
<dbReference type="GO" id="GO:0000287">
    <property type="term" value="F:magnesium ion binding"/>
    <property type="evidence" value="ECO:0007669"/>
    <property type="project" value="UniProtKB-UniRule"/>
</dbReference>
<evidence type="ECO:0000256" key="4">
    <source>
        <dbReference type="ARBA" id="ARBA00012511"/>
    </source>
</evidence>
<keyword evidence="5 14" id="KW-0808">Transferase</keyword>
<keyword evidence="11 14" id="KW-0342">GTP-binding</keyword>
<evidence type="ECO:0000259" key="18">
    <source>
        <dbReference type="Pfam" id="PF14413"/>
    </source>
</evidence>
<evidence type="ECO:0000256" key="6">
    <source>
        <dbReference type="ARBA" id="ARBA00022694"/>
    </source>
</evidence>
<keyword evidence="20" id="KW-1185">Reference proteome</keyword>
<dbReference type="Proteomes" id="UP001055439">
    <property type="component" value="Chromosome 8"/>
</dbReference>
<evidence type="ECO:0000256" key="10">
    <source>
        <dbReference type="ARBA" id="ARBA00022842"/>
    </source>
</evidence>
<keyword evidence="8 14" id="KW-0479">Metal-binding</keyword>
<comment type="cofactor">
    <cofactor evidence="16">
        <name>Mg(2+)</name>
        <dbReference type="ChEBI" id="CHEBI:18420"/>
    </cofactor>
    <text evidence="16">Binds 2 magnesium ions per subunit.</text>
</comment>
<evidence type="ECO:0000256" key="3">
    <source>
        <dbReference type="ARBA" id="ARBA00010113"/>
    </source>
</evidence>
<keyword evidence="6 14" id="KW-0819">tRNA processing</keyword>
<dbReference type="Pfam" id="PF04446">
    <property type="entry name" value="Thg1"/>
    <property type="match status" value="1"/>
</dbReference>
<evidence type="ECO:0000313" key="19">
    <source>
        <dbReference type="EMBL" id="URE36625.1"/>
    </source>
</evidence>
<accession>A0A9E7HNU1</accession>
<dbReference type="GO" id="GO:0006400">
    <property type="term" value="P:tRNA modification"/>
    <property type="evidence" value="ECO:0007669"/>
    <property type="project" value="UniProtKB-UniRule"/>
</dbReference>
<feature type="binding site" evidence="15">
    <location>
        <begin position="75"/>
        <end position="76"/>
    </location>
    <ligand>
        <name>GTP</name>
        <dbReference type="ChEBI" id="CHEBI:37565"/>
    </ligand>
</feature>
<evidence type="ECO:0000256" key="16">
    <source>
        <dbReference type="PIRSR" id="PIRSR028980-2"/>
    </source>
</evidence>
<evidence type="ECO:0000256" key="8">
    <source>
        <dbReference type="ARBA" id="ARBA00022723"/>
    </source>
</evidence>
<evidence type="ECO:0000256" key="9">
    <source>
        <dbReference type="ARBA" id="ARBA00022741"/>
    </source>
</evidence>
<dbReference type="InterPro" id="IPR024956">
    <property type="entry name" value="tRNAHis_GuaTrfase_cat"/>
</dbReference>
<evidence type="ECO:0000256" key="14">
    <source>
        <dbReference type="PIRNR" id="PIRNR028980"/>
    </source>
</evidence>